<name>A0A5C6QIZ6_9GAMM</name>
<comment type="caution">
    <text evidence="3">The sequence shown here is derived from an EMBL/GenBank/DDBJ whole genome shotgun (WGS) entry which is preliminary data.</text>
</comment>
<accession>A0A5C6QIZ6</accession>
<dbReference type="EMBL" id="VOLQ01000008">
    <property type="protein sequence ID" value="TWX69146.1"/>
    <property type="molecule type" value="Genomic_DNA"/>
</dbReference>
<gene>
    <name evidence="2" type="ORF">ESZ26_07055</name>
    <name evidence="3" type="ORF">ESZ27_05815</name>
</gene>
<dbReference type="RefSeq" id="WP_146799045.1">
    <property type="nucleotide sequence ID" value="NZ_VOLP01000009.1"/>
</dbReference>
<feature type="chain" id="PRO_5023085387" evidence="1">
    <location>
        <begin position="19"/>
        <end position="704"/>
    </location>
</feature>
<sequence length="704" mass="79633">MKYRILFALALLPCFITAAEPEATMSFQGYSGLINTPTATLFNEGKLYLQYSNQIETKVGYRNGDNYHFGVGLWKYVEVSARLAEYKDPSGSGPTDLSANIKIGIPFIPEDWFSLAIGIQDLGGAANYFDAKYAVATKNILEDVNISLGIGQSDSNQGRLDGIFAGIEWQPYQWIKLSAEYDAADTQLGMHLSSPKNWLSSGIQLTTDVLISSSNEALKDDFYYAVGLTIPLDYDAGTHSSYQKNNQVNHTKSDKQLEQADEYVELAISDVVLDDAYRSGALERLRLRKLLVKEGFESIRVAEADKNTVYVELEDHIYNRNKIDGLGVILGIISKNIHHNYSHFTLMLKEREISTLAVKGSIAEYDAFLRDDKSLKIDISTDTFATERLTSTDADNTNNFWLKPRFTFWPGIASRVGTELGVFDASVALISHVELPLWRGAALTAAHVAQFAETKNFEDGEYFGDDKQTTGLKEYSFHQTFSLPYSVKNMTFFGRYRDTYNYVANDVRWQSVAGSHKFNLLTARYENQLIPTGRAYAGCNILALRCRSPKEPEPREVVIGTYKYYNAHLNTTAELQVGKYWQRDKGIVLKVERMFGDVTLNLTYKNTKVDNEEANQFIGLGFSIPLTPRKDYNNKYFQVRGKPKWNYSVSTLVGKSHNRLTPGSGDNTKQFYNLDSAFYNHDRLGSEYIYENSNRLKEAYYQAR</sequence>
<evidence type="ECO:0000313" key="4">
    <source>
        <dbReference type="Proteomes" id="UP000321525"/>
    </source>
</evidence>
<keyword evidence="4" id="KW-1185">Reference proteome</keyword>
<dbReference type="InterPro" id="IPR010344">
    <property type="entry name" value="YbjH"/>
</dbReference>
<protein>
    <submittedName>
        <fullName evidence="3">YjbH domain-containing protein</fullName>
    </submittedName>
</protein>
<evidence type="ECO:0000256" key="1">
    <source>
        <dbReference type="SAM" id="SignalP"/>
    </source>
</evidence>
<dbReference type="Pfam" id="PF06082">
    <property type="entry name" value="YjbH"/>
    <property type="match status" value="1"/>
</dbReference>
<feature type="signal peptide" evidence="1">
    <location>
        <begin position="1"/>
        <end position="18"/>
    </location>
</feature>
<organism evidence="3 5">
    <name type="scientific">Colwellia hornerae</name>
    <dbReference type="NCBI Taxonomy" id="89402"/>
    <lineage>
        <taxon>Bacteria</taxon>
        <taxon>Pseudomonadati</taxon>
        <taxon>Pseudomonadota</taxon>
        <taxon>Gammaproteobacteria</taxon>
        <taxon>Alteromonadales</taxon>
        <taxon>Colwelliaceae</taxon>
        <taxon>Colwellia</taxon>
    </lineage>
</organism>
<keyword evidence="1" id="KW-0732">Signal</keyword>
<dbReference type="Proteomes" id="UP000321917">
    <property type="component" value="Unassembled WGS sequence"/>
</dbReference>
<evidence type="ECO:0000313" key="3">
    <source>
        <dbReference type="EMBL" id="TWX69146.1"/>
    </source>
</evidence>
<proteinExistence type="predicted"/>
<dbReference type="OrthoDB" id="5392628at2"/>
<dbReference type="Proteomes" id="UP000321525">
    <property type="component" value="Unassembled WGS sequence"/>
</dbReference>
<dbReference type="EMBL" id="VOLR01000008">
    <property type="protein sequence ID" value="TWX60816.1"/>
    <property type="molecule type" value="Genomic_DNA"/>
</dbReference>
<evidence type="ECO:0000313" key="2">
    <source>
        <dbReference type="EMBL" id="TWX60816.1"/>
    </source>
</evidence>
<reference evidence="3 5" key="1">
    <citation type="submission" date="2019-07" db="EMBL/GenBank/DDBJ databases">
        <title>Genomes of sea-ice associated Colwellia species.</title>
        <authorList>
            <person name="Bowman J.P."/>
        </authorList>
    </citation>
    <scope>NUCLEOTIDE SEQUENCE [LARGE SCALE GENOMIC DNA]</scope>
    <source>
        <strain evidence="2 4">ACAM 607</strain>
        <strain evidence="3 5">IC036</strain>
    </source>
</reference>
<dbReference type="AlphaFoldDB" id="A0A5C6QIZ6"/>
<evidence type="ECO:0000313" key="5">
    <source>
        <dbReference type="Proteomes" id="UP000321917"/>
    </source>
</evidence>